<keyword evidence="1" id="KW-0496">Mitochondrion</keyword>
<name>A0A117NJ46_PICGL</name>
<dbReference type="AlphaFoldDB" id="A0A117NJ46"/>
<proteinExistence type="predicted"/>
<geneLocation type="mitochondrion" evidence="1"/>
<reference evidence="1" key="1">
    <citation type="journal article" date="2015" name="Genome Biol. Evol.">
        <title>Organellar Genomes of White Spruce (Picea glauca): Assembly and Annotation.</title>
        <authorList>
            <person name="Jackman S.D."/>
            <person name="Warren R.L."/>
            <person name="Gibb E.A."/>
            <person name="Vandervalk B.P."/>
            <person name="Mohamadi H."/>
            <person name="Chu J."/>
            <person name="Raymond A."/>
            <person name="Pleasance S."/>
            <person name="Coope R."/>
            <person name="Wildung M.R."/>
            <person name="Ritland C.E."/>
            <person name="Bousquet J."/>
            <person name="Jones S.J."/>
            <person name="Bohlmann J."/>
            <person name="Birol I."/>
        </authorList>
    </citation>
    <scope>NUCLEOTIDE SEQUENCE [LARGE SCALE GENOMIC DNA]</scope>
    <source>
        <tissue evidence="1">Flushing bud</tissue>
    </source>
</reference>
<sequence>MTSFPGNSQIRGHKDQDCHLVILLWFTGIRDPRDQTLPTIPPPPGPLWNTVTSGSLLFLWSHHMGTYPLL</sequence>
<accession>A0A117NJ46</accession>
<comment type="caution">
    <text evidence="1">The sequence shown here is derived from an EMBL/GenBank/DDBJ whole genome shotgun (WGS) entry which is preliminary data.</text>
</comment>
<dbReference type="EMBL" id="LKAM01000001">
    <property type="protein sequence ID" value="KUM50872.1"/>
    <property type="molecule type" value="Genomic_DNA"/>
</dbReference>
<gene>
    <name evidence="1" type="ORF">ABT39_MTgene718</name>
</gene>
<organism evidence="1">
    <name type="scientific">Picea glauca</name>
    <name type="common">White spruce</name>
    <name type="synonym">Pinus glauca</name>
    <dbReference type="NCBI Taxonomy" id="3330"/>
    <lineage>
        <taxon>Eukaryota</taxon>
        <taxon>Viridiplantae</taxon>
        <taxon>Streptophyta</taxon>
        <taxon>Embryophyta</taxon>
        <taxon>Tracheophyta</taxon>
        <taxon>Spermatophyta</taxon>
        <taxon>Pinopsida</taxon>
        <taxon>Pinidae</taxon>
        <taxon>Conifers I</taxon>
        <taxon>Pinales</taxon>
        <taxon>Pinaceae</taxon>
        <taxon>Picea</taxon>
    </lineage>
</organism>
<protein>
    <submittedName>
        <fullName evidence="1">Uncharacterized protein</fullName>
    </submittedName>
</protein>
<evidence type="ECO:0000313" key="1">
    <source>
        <dbReference type="EMBL" id="KUM50872.1"/>
    </source>
</evidence>